<feature type="transmembrane region" description="Helical" evidence="6">
    <location>
        <begin position="18"/>
        <end position="36"/>
    </location>
</feature>
<evidence type="ECO:0000313" key="7">
    <source>
        <dbReference type="EMBL" id="KYZ76909.1"/>
    </source>
</evidence>
<dbReference type="STRING" id="1794912.AXX12_01825"/>
<reference evidence="7 8" key="1">
    <citation type="submission" date="2016-02" db="EMBL/GenBank/DDBJ databases">
        <title>Anaerosporomusa subterraneum gen. nov., sp. nov., a spore-forming obligate anaerobe isolated from saprolite.</title>
        <authorList>
            <person name="Choi J.K."/>
            <person name="Shah M."/>
            <person name="Yee N."/>
        </authorList>
    </citation>
    <scope>NUCLEOTIDE SEQUENCE [LARGE SCALE GENOMIC DNA]</scope>
    <source>
        <strain evidence="7 8">RU4</strain>
    </source>
</reference>
<evidence type="ECO:0000256" key="4">
    <source>
        <dbReference type="ARBA" id="ARBA00022989"/>
    </source>
</evidence>
<gene>
    <name evidence="7" type="ORF">AXX12_01825</name>
</gene>
<feature type="transmembrane region" description="Helical" evidence="6">
    <location>
        <begin position="420"/>
        <end position="440"/>
    </location>
</feature>
<feature type="transmembrane region" description="Helical" evidence="6">
    <location>
        <begin position="362"/>
        <end position="382"/>
    </location>
</feature>
<proteinExistence type="predicted"/>
<feature type="transmembrane region" description="Helical" evidence="6">
    <location>
        <begin position="292"/>
        <end position="311"/>
    </location>
</feature>
<evidence type="ECO:0000256" key="2">
    <source>
        <dbReference type="ARBA" id="ARBA00022475"/>
    </source>
</evidence>
<feature type="transmembrane region" description="Helical" evidence="6">
    <location>
        <begin position="151"/>
        <end position="179"/>
    </location>
</feature>
<evidence type="ECO:0000313" key="8">
    <source>
        <dbReference type="Proteomes" id="UP000076268"/>
    </source>
</evidence>
<feature type="transmembrane region" description="Helical" evidence="6">
    <location>
        <begin position="266"/>
        <end position="286"/>
    </location>
</feature>
<keyword evidence="8" id="KW-1185">Reference proteome</keyword>
<name>A0A154BSM0_ANASB</name>
<comment type="subcellular location">
    <subcellularLocation>
        <location evidence="1">Cell membrane</location>
        <topology evidence="1">Multi-pass membrane protein</topology>
    </subcellularLocation>
</comment>
<keyword evidence="4 6" id="KW-1133">Transmembrane helix</keyword>
<dbReference type="GO" id="GO:0005886">
    <property type="term" value="C:plasma membrane"/>
    <property type="evidence" value="ECO:0007669"/>
    <property type="project" value="UniProtKB-SubCell"/>
</dbReference>
<dbReference type="RefSeq" id="WP_066238272.1">
    <property type="nucleotide sequence ID" value="NZ_LSGP01000013.1"/>
</dbReference>
<feature type="transmembrane region" description="Helical" evidence="6">
    <location>
        <begin position="76"/>
        <end position="98"/>
    </location>
</feature>
<feature type="transmembrane region" description="Helical" evidence="6">
    <location>
        <begin position="127"/>
        <end position="145"/>
    </location>
</feature>
<keyword evidence="5 6" id="KW-0472">Membrane</keyword>
<sequence length="473" mass="51292">MNDYTGGKHKWYEKIPSAFVILFLIICAVCALTYIVPSGEFKRTMVNGRNVVVAGSFTYLEKTSKMTVDVWGLFKAIPNGMVAAGPVMMIVFLAGGMFKILERTKAIENAVGITIRTIGVSAKSKQLMLIVLTFVFGFFGAAVGFENVIAFVPLGIMVALSMGYDLMVGAAIVIGGVAIGFGTSPINPYSIGIAHAIAELPIFSGMVPRTVYCIVCLLILIHHISLYMKKIERNPEMSLVKGISTEGLSIDKERINEYKLDIRGKLVLLLFASFIVVIVFGVVQYKWYLTEISALFVLYAILFGLIARFTADEIADTFVQGASEIAGGAMIVGFARSIMVILDQGKIGDTIINTLAAPLVNFPPVICAILMTLVQGVINFFVPSGSGQAMATMPIIIPLSDLIGVNRQIAVQAFQMGDGFLNLIIPTAGGLLAMLALARVPFDKWCRFAIPLVVKCMVVGWIFLAIATYYNWQ</sequence>
<evidence type="ECO:0000256" key="3">
    <source>
        <dbReference type="ARBA" id="ARBA00022692"/>
    </source>
</evidence>
<feature type="transmembrane region" description="Helical" evidence="6">
    <location>
        <begin position="452"/>
        <end position="472"/>
    </location>
</feature>
<dbReference type="OrthoDB" id="255482at2"/>
<dbReference type="Pfam" id="PF03606">
    <property type="entry name" value="DcuC"/>
    <property type="match status" value="1"/>
</dbReference>
<keyword evidence="2" id="KW-1003">Cell membrane</keyword>
<comment type="caution">
    <text evidence="7">The sequence shown here is derived from an EMBL/GenBank/DDBJ whole genome shotgun (WGS) entry which is preliminary data.</text>
</comment>
<dbReference type="InterPro" id="IPR051679">
    <property type="entry name" value="DASS-Related_Transporters"/>
</dbReference>
<organism evidence="7 8">
    <name type="scientific">Anaerosporomusa subterranea</name>
    <dbReference type="NCBI Taxonomy" id="1794912"/>
    <lineage>
        <taxon>Bacteria</taxon>
        <taxon>Bacillati</taxon>
        <taxon>Bacillota</taxon>
        <taxon>Negativicutes</taxon>
        <taxon>Acetonemataceae</taxon>
        <taxon>Anaerosporomusa</taxon>
    </lineage>
</organism>
<feature type="transmembrane region" description="Helical" evidence="6">
    <location>
        <begin position="323"/>
        <end position="342"/>
    </location>
</feature>
<dbReference type="EMBL" id="LSGP01000013">
    <property type="protein sequence ID" value="KYZ76909.1"/>
    <property type="molecule type" value="Genomic_DNA"/>
</dbReference>
<evidence type="ECO:0000256" key="6">
    <source>
        <dbReference type="SAM" id="Phobius"/>
    </source>
</evidence>
<dbReference type="InterPro" id="IPR018385">
    <property type="entry name" value="C4_dicarb_anaerob_car-like"/>
</dbReference>
<evidence type="ECO:0000256" key="5">
    <source>
        <dbReference type="ARBA" id="ARBA00023136"/>
    </source>
</evidence>
<feature type="transmembrane region" description="Helical" evidence="6">
    <location>
        <begin position="209"/>
        <end position="228"/>
    </location>
</feature>
<dbReference type="PANTHER" id="PTHR43652:SF2">
    <property type="entry name" value="BASIC AMINO ACID ANTIPORTER YFCC-RELATED"/>
    <property type="match status" value="1"/>
</dbReference>
<evidence type="ECO:0000256" key="1">
    <source>
        <dbReference type="ARBA" id="ARBA00004651"/>
    </source>
</evidence>
<dbReference type="AlphaFoldDB" id="A0A154BSM0"/>
<dbReference type="PANTHER" id="PTHR43652">
    <property type="entry name" value="BASIC AMINO ACID ANTIPORTER YFCC-RELATED"/>
    <property type="match status" value="1"/>
</dbReference>
<keyword evidence="3 6" id="KW-0812">Transmembrane</keyword>
<protein>
    <submittedName>
        <fullName evidence="7">C4-dicarboxylate ABC transporter</fullName>
    </submittedName>
</protein>
<dbReference type="Proteomes" id="UP000076268">
    <property type="component" value="Unassembled WGS sequence"/>
</dbReference>
<accession>A0A154BSM0</accession>